<keyword evidence="1" id="KW-0472">Membrane</keyword>
<keyword evidence="1" id="KW-0812">Transmembrane</keyword>
<dbReference type="AlphaFoldDB" id="X6MD09"/>
<organism evidence="2 3">
    <name type="scientific">Reticulomyxa filosa</name>
    <dbReference type="NCBI Taxonomy" id="46433"/>
    <lineage>
        <taxon>Eukaryota</taxon>
        <taxon>Sar</taxon>
        <taxon>Rhizaria</taxon>
        <taxon>Retaria</taxon>
        <taxon>Foraminifera</taxon>
        <taxon>Monothalamids</taxon>
        <taxon>Reticulomyxidae</taxon>
        <taxon>Reticulomyxa</taxon>
    </lineage>
</organism>
<keyword evidence="3" id="KW-1185">Reference proteome</keyword>
<proteinExistence type="predicted"/>
<dbReference type="EMBL" id="ASPP01021923">
    <property type="protein sequence ID" value="ETO11873.1"/>
    <property type="molecule type" value="Genomic_DNA"/>
</dbReference>
<keyword evidence="1" id="KW-1133">Transmembrane helix</keyword>
<feature type="transmembrane region" description="Helical" evidence="1">
    <location>
        <begin position="6"/>
        <end position="25"/>
    </location>
</feature>
<gene>
    <name evidence="2" type="ORF">RFI_25503</name>
</gene>
<evidence type="ECO:0000256" key="1">
    <source>
        <dbReference type="SAM" id="Phobius"/>
    </source>
</evidence>
<evidence type="ECO:0000313" key="3">
    <source>
        <dbReference type="Proteomes" id="UP000023152"/>
    </source>
</evidence>
<accession>X6MD09</accession>
<sequence>MYLYYIDLLLSASAFYAVGIGLGLLRGIRKKNNITFSNKVDEYITRWQDLIPVDHSKRFQALNREREEWVLKALKHRKSDLSYTDPSFNMPCQPQNYPFLRTFGRHEYLRLQEVMSFNNGTAVWLFLTPADNYFPEEQMPLYEKENANSMYSLFLSRFICVFNDGYHSQKNIFFFFSF</sequence>
<comment type="caution">
    <text evidence="2">The sequence shown here is derived from an EMBL/GenBank/DDBJ whole genome shotgun (WGS) entry which is preliminary data.</text>
</comment>
<evidence type="ECO:0000313" key="2">
    <source>
        <dbReference type="EMBL" id="ETO11873.1"/>
    </source>
</evidence>
<protein>
    <submittedName>
        <fullName evidence="2">Uncharacterized protein</fullName>
    </submittedName>
</protein>
<feature type="non-terminal residue" evidence="2">
    <location>
        <position position="178"/>
    </location>
</feature>
<dbReference type="Proteomes" id="UP000023152">
    <property type="component" value="Unassembled WGS sequence"/>
</dbReference>
<name>X6MD09_RETFI</name>
<reference evidence="2 3" key="1">
    <citation type="journal article" date="2013" name="Curr. Biol.">
        <title>The Genome of the Foraminiferan Reticulomyxa filosa.</title>
        <authorList>
            <person name="Glockner G."/>
            <person name="Hulsmann N."/>
            <person name="Schleicher M."/>
            <person name="Noegel A.A."/>
            <person name="Eichinger L."/>
            <person name="Gallinger C."/>
            <person name="Pawlowski J."/>
            <person name="Sierra R."/>
            <person name="Euteneuer U."/>
            <person name="Pillet L."/>
            <person name="Moustafa A."/>
            <person name="Platzer M."/>
            <person name="Groth M."/>
            <person name="Szafranski K."/>
            <person name="Schliwa M."/>
        </authorList>
    </citation>
    <scope>NUCLEOTIDE SEQUENCE [LARGE SCALE GENOMIC DNA]</scope>
</reference>